<feature type="signal peptide" evidence="5">
    <location>
        <begin position="1"/>
        <end position="25"/>
    </location>
</feature>
<dbReference type="PROSITE" id="PS51387">
    <property type="entry name" value="FAD_PCMH"/>
    <property type="match status" value="1"/>
</dbReference>
<dbReference type="PANTHER" id="PTHR42973:SF53">
    <property type="entry name" value="FAD-BINDING PCMH-TYPE DOMAIN-CONTAINING PROTEIN-RELATED"/>
    <property type="match status" value="1"/>
</dbReference>
<reference evidence="8" key="1">
    <citation type="submission" date="2019-06" db="EMBL/GenBank/DDBJ databases">
        <title>Draft genome sequence of the griseofulvin-producing fungus Xylaria cubensis strain G536.</title>
        <authorList>
            <person name="Mead M.E."/>
            <person name="Raja H.A."/>
            <person name="Steenwyk J.L."/>
            <person name="Knowles S.L."/>
            <person name="Oberlies N.H."/>
            <person name="Rokas A."/>
        </authorList>
    </citation>
    <scope>NUCLEOTIDE SEQUENCE [LARGE SCALE GENOMIC DNA]</scope>
    <source>
        <strain evidence="8">G536</strain>
    </source>
</reference>
<evidence type="ECO:0000259" key="6">
    <source>
        <dbReference type="PROSITE" id="PS51387"/>
    </source>
</evidence>
<evidence type="ECO:0000256" key="1">
    <source>
        <dbReference type="ARBA" id="ARBA00005466"/>
    </source>
</evidence>
<sequence>MRDPSVSVLSCWLLAAFVVVSTCLSQDCCNVLSSRVPGIQVYSPQTPSYLNRIKSYFSISAALEPWCIVLPSTTQEVSAVIQTLTAHQCPFGIQSGGHGVFPGANSVRNGITVDLGYMNTVTYNAEEKIASIQPGCRWKQVFETLAEYGVAVTGGRDSDVGAGGFILGGGNSFWSASHGWACDNVMNFEVVLADGCIINANADDHADLWSALKGGSGNLGIVTRFDMKTIEYTNPKHHIYGGSLTYSPESTNDAIAAFVEFVDNQSKDLASHAYTVWGYIPSIGTVIMSFVANVLNDDSTSAFDGIKSVPRMTSSSLRSATVGNFTDEILSPKGYRNIWKTSAYKNDARVIQYAVDKFNDIAPRIEAAISPKELLLVAGSFQPLTQSMISQAAANGGNMLGLEERVKDGNGVLFNAVVSLSGAESEEAAKPLMREWLDSVDEFATSENLSWDWRYLNYAYSDQDPITSYGQESVEQIRAAAAKYDPQGVFQKLRMSGFKIPT</sequence>
<keyword evidence="4" id="KW-0560">Oxidoreductase</keyword>
<dbReference type="OrthoDB" id="2151789at2759"/>
<keyword evidence="3" id="KW-0274">FAD</keyword>
<dbReference type="InterPro" id="IPR016169">
    <property type="entry name" value="FAD-bd_PCMH_sub2"/>
</dbReference>
<dbReference type="Gene3D" id="3.30.465.10">
    <property type="match status" value="1"/>
</dbReference>
<accession>A0A553I5T1</accession>
<evidence type="ECO:0000256" key="2">
    <source>
        <dbReference type="ARBA" id="ARBA00022630"/>
    </source>
</evidence>
<dbReference type="SUPFAM" id="SSF56176">
    <property type="entry name" value="FAD-binding/transporter-associated domain-like"/>
    <property type="match status" value="1"/>
</dbReference>
<evidence type="ECO:0000256" key="4">
    <source>
        <dbReference type="ARBA" id="ARBA00023002"/>
    </source>
</evidence>
<dbReference type="InterPro" id="IPR050416">
    <property type="entry name" value="FAD-linked_Oxidoreductase"/>
</dbReference>
<evidence type="ECO:0000256" key="3">
    <source>
        <dbReference type="ARBA" id="ARBA00022827"/>
    </source>
</evidence>
<keyword evidence="2" id="KW-0285">Flavoprotein</keyword>
<organism evidence="7 8">
    <name type="scientific">Xylaria flabelliformis</name>
    <dbReference type="NCBI Taxonomy" id="2512241"/>
    <lineage>
        <taxon>Eukaryota</taxon>
        <taxon>Fungi</taxon>
        <taxon>Dikarya</taxon>
        <taxon>Ascomycota</taxon>
        <taxon>Pezizomycotina</taxon>
        <taxon>Sordariomycetes</taxon>
        <taxon>Xylariomycetidae</taxon>
        <taxon>Xylariales</taxon>
        <taxon>Xylariaceae</taxon>
        <taxon>Xylaria</taxon>
    </lineage>
</organism>
<feature type="chain" id="PRO_5021761455" description="FAD-binding PCMH-type domain-containing protein" evidence="5">
    <location>
        <begin position="26"/>
        <end position="502"/>
    </location>
</feature>
<dbReference type="Proteomes" id="UP000319160">
    <property type="component" value="Unassembled WGS sequence"/>
</dbReference>
<dbReference type="Pfam" id="PF01565">
    <property type="entry name" value="FAD_binding_4"/>
    <property type="match status" value="1"/>
</dbReference>
<comment type="similarity">
    <text evidence="1">Belongs to the oxygen-dependent FAD-linked oxidoreductase family.</text>
</comment>
<evidence type="ECO:0000313" key="8">
    <source>
        <dbReference type="Proteomes" id="UP000319160"/>
    </source>
</evidence>
<dbReference type="GO" id="GO:0071949">
    <property type="term" value="F:FAD binding"/>
    <property type="evidence" value="ECO:0007669"/>
    <property type="project" value="InterPro"/>
</dbReference>
<dbReference type="AlphaFoldDB" id="A0A553I5T1"/>
<proteinExistence type="inferred from homology"/>
<comment type="caution">
    <text evidence="7">The sequence shown here is derived from an EMBL/GenBank/DDBJ whole genome shotgun (WGS) entry which is preliminary data.</text>
</comment>
<dbReference type="PANTHER" id="PTHR42973">
    <property type="entry name" value="BINDING OXIDOREDUCTASE, PUTATIVE (AFU_ORTHOLOGUE AFUA_1G17690)-RELATED"/>
    <property type="match status" value="1"/>
</dbReference>
<gene>
    <name evidence="7" type="ORF">FHL15_003518</name>
</gene>
<keyword evidence="8" id="KW-1185">Reference proteome</keyword>
<keyword evidence="5" id="KW-0732">Signal</keyword>
<dbReference type="GO" id="GO:0016491">
    <property type="term" value="F:oxidoreductase activity"/>
    <property type="evidence" value="ECO:0007669"/>
    <property type="project" value="UniProtKB-KW"/>
</dbReference>
<dbReference type="InterPro" id="IPR016166">
    <property type="entry name" value="FAD-bd_PCMH"/>
</dbReference>
<dbReference type="InterPro" id="IPR036318">
    <property type="entry name" value="FAD-bd_PCMH-like_sf"/>
</dbReference>
<protein>
    <recommendedName>
        <fullName evidence="6">FAD-binding PCMH-type domain-containing protein</fullName>
    </recommendedName>
</protein>
<feature type="domain" description="FAD-binding PCMH-type" evidence="6">
    <location>
        <begin position="61"/>
        <end position="232"/>
    </location>
</feature>
<evidence type="ECO:0000256" key="5">
    <source>
        <dbReference type="SAM" id="SignalP"/>
    </source>
</evidence>
<dbReference type="EMBL" id="VFLP01000015">
    <property type="protein sequence ID" value="TRX95560.1"/>
    <property type="molecule type" value="Genomic_DNA"/>
</dbReference>
<name>A0A553I5T1_9PEZI</name>
<dbReference type="InterPro" id="IPR006094">
    <property type="entry name" value="Oxid_FAD_bind_N"/>
</dbReference>
<evidence type="ECO:0000313" key="7">
    <source>
        <dbReference type="EMBL" id="TRX95560.1"/>
    </source>
</evidence>
<dbReference type="STRING" id="2512241.A0A553I5T1"/>